<keyword evidence="1" id="KW-0472">Membrane</keyword>
<evidence type="ECO:0000313" key="3">
    <source>
        <dbReference type="Proteomes" id="UP000777935"/>
    </source>
</evidence>
<keyword evidence="1" id="KW-1133">Transmembrane helix</keyword>
<sequence length="189" mass="21238">MTNFRYLIFFVASIFAMLPFVAIHADIIFPQDRDRMIITQCDPVLEDCSATVGVSSHRLRPDFPGGRGGTPLRTDIEDFEQPYILADCDSASVVLVQTGFRNWPTGTNCQGAGQADFKVYNNGKLTVQFSSLCHGFNIQKTHNRLQIIMSGYGFDYLHLTDEQIKVRDFAPFTYDPDNGWVQGARGENV</sequence>
<protein>
    <submittedName>
        <fullName evidence="2">Uncharacterized protein</fullName>
    </submittedName>
</protein>
<dbReference type="RefSeq" id="WP_174139025.1">
    <property type="nucleotide sequence ID" value="NZ_JABUFE010000008.1"/>
</dbReference>
<accession>A0ABX2ISJ2</accession>
<dbReference type="Proteomes" id="UP000777935">
    <property type="component" value="Unassembled WGS sequence"/>
</dbReference>
<comment type="caution">
    <text evidence="2">The sequence shown here is derived from an EMBL/GenBank/DDBJ whole genome shotgun (WGS) entry which is preliminary data.</text>
</comment>
<evidence type="ECO:0000313" key="2">
    <source>
        <dbReference type="EMBL" id="NSX55878.1"/>
    </source>
</evidence>
<reference evidence="2 3" key="1">
    <citation type="submission" date="2020-06" db="EMBL/GenBank/DDBJ databases">
        <title>Sulfitobacter algicola sp. nov., isolated from green algae.</title>
        <authorList>
            <person name="Wang C."/>
        </authorList>
    </citation>
    <scope>NUCLEOTIDE SEQUENCE [LARGE SCALE GENOMIC DNA]</scope>
    <source>
        <strain evidence="2 3">1151</strain>
    </source>
</reference>
<evidence type="ECO:0000256" key="1">
    <source>
        <dbReference type="SAM" id="Phobius"/>
    </source>
</evidence>
<keyword evidence="3" id="KW-1185">Reference proteome</keyword>
<organism evidence="2 3">
    <name type="scientific">Parasulfitobacter algicola</name>
    <dbReference type="NCBI Taxonomy" id="2614809"/>
    <lineage>
        <taxon>Bacteria</taxon>
        <taxon>Pseudomonadati</taxon>
        <taxon>Pseudomonadota</taxon>
        <taxon>Alphaproteobacteria</taxon>
        <taxon>Rhodobacterales</taxon>
        <taxon>Roseobacteraceae</taxon>
        <taxon>Parasulfitobacter</taxon>
    </lineage>
</organism>
<gene>
    <name evidence="2" type="ORF">HRQ87_13810</name>
</gene>
<name>A0ABX2ISJ2_9RHOB</name>
<dbReference type="EMBL" id="JABUFE010000008">
    <property type="protein sequence ID" value="NSX55878.1"/>
    <property type="molecule type" value="Genomic_DNA"/>
</dbReference>
<feature type="transmembrane region" description="Helical" evidence="1">
    <location>
        <begin position="6"/>
        <end position="29"/>
    </location>
</feature>
<proteinExistence type="predicted"/>
<keyword evidence="1" id="KW-0812">Transmembrane</keyword>